<feature type="transmembrane region" description="Helical" evidence="2">
    <location>
        <begin position="307"/>
        <end position="329"/>
    </location>
</feature>
<keyword evidence="5" id="KW-1185">Reference proteome</keyword>
<accession>A0ABD3NN96</accession>
<keyword evidence="2" id="KW-1133">Transmembrane helix</keyword>
<sequence>MPSPGGNALKAPHSDDDAFFASVGAADGKSMTHDGNRNRANSSGSGVQRLLSSPYHDEDDDNDDGDDDDVSVDPTGGRFDLCGSMWKRRGGLGRNAERNWVVRCFTLKGPRLCYYEESEFDSIAYPYKPRASLNLSKVETIAEMHSMQKPGLPSQDLLTINIYDPIVHAKRKWEMCCTSKEQQLLWYKAIKAYDGKPTAMGNNVLPSPAEGGGEGEGEGEVSFSAVAMTHRPHVLDSSNEPTRPFARVAVSLEDVDIIARAAAKAAEILIENGRSERLTIFSGGTMISMAAILNLAIYIARNGSERTYMMTVCIINAIILYVACGQMMFPKASSRTSGPKARAAANSATRRTEAEVKKQHQQQKVTGLGSFAKAIPVGRTIPRAVPVRNGELERRLRTCAPNSAKAVRAHASATPADVEVTPHSYGNADAGSFQLRVGPNYRKNRQKAPSGPALYDLLSMDFLYANTALRNAADKFIIPSIPGITDVSTGHTHIPPMLIVNTWLPGEEPSMFAKSADGDTYSIPMIFVLSSSTLEQLRDLDTASPGVKLLSEWCRRAENDPDFRGRFKCMGMIENIESTGVPKFIQGYNGKPALVTKSGTFTRHDQYIEFTINVNMWAFLAKKGLFALIPTFPDFIFNVGFTIEARNDDEMPGKARGRFSVFPS</sequence>
<dbReference type="Proteomes" id="UP001530315">
    <property type="component" value="Unassembled WGS sequence"/>
</dbReference>
<keyword evidence="2" id="KW-0812">Transmembrane</keyword>
<dbReference type="AlphaFoldDB" id="A0ABD3NN96"/>
<name>A0ABD3NN96_9STRA</name>
<evidence type="ECO:0000256" key="1">
    <source>
        <dbReference type="SAM" id="MobiDB-lite"/>
    </source>
</evidence>
<dbReference type="InterPro" id="IPR011993">
    <property type="entry name" value="PH-like_dom_sf"/>
</dbReference>
<dbReference type="SMART" id="SM00233">
    <property type="entry name" value="PH"/>
    <property type="match status" value="1"/>
</dbReference>
<reference evidence="4 5" key="1">
    <citation type="submission" date="2024-10" db="EMBL/GenBank/DDBJ databases">
        <title>Updated reference genomes for cyclostephanoid diatoms.</title>
        <authorList>
            <person name="Roberts W.R."/>
            <person name="Alverson A.J."/>
        </authorList>
    </citation>
    <scope>NUCLEOTIDE SEQUENCE [LARGE SCALE GENOMIC DNA]</scope>
    <source>
        <strain evidence="4 5">AJA276-08</strain>
    </source>
</reference>
<organism evidence="4 5">
    <name type="scientific">Stephanodiscus triporus</name>
    <dbReference type="NCBI Taxonomy" id="2934178"/>
    <lineage>
        <taxon>Eukaryota</taxon>
        <taxon>Sar</taxon>
        <taxon>Stramenopiles</taxon>
        <taxon>Ochrophyta</taxon>
        <taxon>Bacillariophyta</taxon>
        <taxon>Coscinodiscophyceae</taxon>
        <taxon>Thalassiosirophycidae</taxon>
        <taxon>Stephanodiscales</taxon>
        <taxon>Stephanodiscaceae</taxon>
        <taxon>Stephanodiscus</taxon>
    </lineage>
</organism>
<dbReference type="EMBL" id="JALLAZ020001302">
    <property type="protein sequence ID" value="KAL3777252.1"/>
    <property type="molecule type" value="Genomic_DNA"/>
</dbReference>
<comment type="caution">
    <text evidence="4">The sequence shown here is derived from an EMBL/GenBank/DDBJ whole genome shotgun (WGS) entry which is preliminary data.</text>
</comment>
<gene>
    <name evidence="4" type="ORF">ACHAW5_008544</name>
</gene>
<feature type="region of interest" description="Disordered" evidence="1">
    <location>
        <begin position="331"/>
        <end position="363"/>
    </location>
</feature>
<dbReference type="SUPFAM" id="SSF50729">
    <property type="entry name" value="PH domain-like"/>
    <property type="match status" value="1"/>
</dbReference>
<evidence type="ECO:0000313" key="5">
    <source>
        <dbReference type="Proteomes" id="UP001530315"/>
    </source>
</evidence>
<evidence type="ECO:0000313" key="4">
    <source>
        <dbReference type="EMBL" id="KAL3777252.1"/>
    </source>
</evidence>
<feature type="region of interest" description="Disordered" evidence="1">
    <location>
        <begin position="27"/>
        <end position="75"/>
    </location>
</feature>
<evidence type="ECO:0000256" key="2">
    <source>
        <dbReference type="SAM" id="Phobius"/>
    </source>
</evidence>
<dbReference type="PANTHER" id="PTHR31558:SF35">
    <property type="entry name" value="PROTEIN ENHANCED DISEASE RESISTANCE 2 C-TERMINAL DOMAIN-CONTAINING PROTEIN"/>
    <property type="match status" value="1"/>
</dbReference>
<proteinExistence type="predicted"/>
<feature type="compositionally biased region" description="Acidic residues" evidence="1">
    <location>
        <begin position="57"/>
        <end position="71"/>
    </location>
</feature>
<dbReference type="Pfam" id="PF00169">
    <property type="entry name" value="PH"/>
    <property type="match status" value="1"/>
</dbReference>
<keyword evidence="2" id="KW-0472">Membrane</keyword>
<dbReference type="PROSITE" id="PS50003">
    <property type="entry name" value="PH_DOMAIN"/>
    <property type="match status" value="1"/>
</dbReference>
<evidence type="ECO:0000259" key="3">
    <source>
        <dbReference type="PROSITE" id="PS50003"/>
    </source>
</evidence>
<dbReference type="InterPro" id="IPR001849">
    <property type="entry name" value="PH_domain"/>
</dbReference>
<dbReference type="Pfam" id="PF07059">
    <property type="entry name" value="EDR2_C"/>
    <property type="match status" value="1"/>
</dbReference>
<dbReference type="CDD" id="cd00821">
    <property type="entry name" value="PH"/>
    <property type="match status" value="1"/>
</dbReference>
<feature type="transmembrane region" description="Helical" evidence="2">
    <location>
        <begin position="278"/>
        <end position="300"/>
    </location>
</feature>
<feature type="domain" description="PH" evidence="3">
    <location>
        <begin position="78"/>
        <end position="195"/>
    </location>
</feature>
<protein>
    <recommendedName>
        <fullName evidence="3">PH domain-containing protein</fullName>
    </recommendedName>
</protein>
<dbReference type="InterPro" id="IPR009769">
    <property type="entry name" value="EDR2_C"/>
</dbReference>
<dbReference type="PANTHER" id="PTHR31558">
    <property type="entry name" value="CW14 PROTEIN"/>
    <property type="match status" value="1"/>
</dbReference>
<dbReference type="Gene3D" id="2.30.29.30">
    <property type="entry name" value="Pleckstrin-homology domain (PH domain)/Phosphotyrosine-binding domain (PTB)"/>
    <property type="match status" value="1"/>
</dbReference>